<dbReference type="OMA" id="REQDMDR"/>
<dbReference type="RefSeq" id="XP_008077334.1">
    <property type="nucleotide sequence ID" value="XM_008079143.1"/>
</dbReference>
<dbReference type="EMBL" id="KE145354">
    <property type="protein sequence ID" value="EPE35255.1"/>
    <property type="molecule type" value="Genomic_DNA"/>
</dbReference>
<dbReference type="OrthoDB" id="2311687at2759"/>
<protein>
    <recommendedName>
        <fullName evidence="4">Cnl2/NKP2 family protein</fullName>
    </recommendedName>
</protein>
<keyword evidence="3" id="KW-1185">Reference proteome</keyword>
<dbReference type="GO" id="GO:0007059">
    <property type="term" value="P:chromosome segregation"/>
    <property type="evidence" value="ECO:0007669"/>
    <property type="project" value="TreeGrafter"/>
</dbReference>
<feature type="compositionally biased region" description="Basic and acidic residues" evidence="1">
    <location>
        <begin position="78"/>
        <end position="91"/>
    </location>
</feature>
<dbReference type="Proteomes" id="UP000016922">
    <property type="component" value="Unassembled WGS sequence"/>
</dbReference>
<feature type="region of interest" description="Disordered" evidence="1">
    <location>
        <begin position="66"/>
        <end position="91"/>
    </location>
</feature>
<dbReference type="KEGG" id="glz:GLAREA_10952"/>
<sequence length="184" mass="20579">MAPTEEAILSSFLLPPSPLPSIITLKAFTELFPKAQQSSPQIRVLYRDLQHQRARVVDAVTHNISNESKRGRTQRRAVIRERRRAERGDQDDEVRIENALFGPSSNLDSFKPHSLSSILPDLESATIQLEEDVRRLEEEANAVLDGIHGMIGGLSDIRYGRLANTALPEQVIDDLTVLQSSCKN</sequence>
<dbReference type="InterPro" id="IPR018565">
    <property type="entry name" value="Nkp2/Cnl2"/>
</dbReference>
<proteinExistence type="predicted"/>
<organism evidence="2 3">
    <name type="scientific">Glarea lozoyensis (strain ATCC 20868 / MF5171)</name>
    <dbReference type="NCBI Taxonomy" id="1116229"/>
    <lineage>
        <taxon>Eukaryota</taxon>
        <taxon>Fungi</taxon>
        <taxon>Dikarya</taxon>
        <taxon>Ascomycota</taxon>
        <taxon>Pezizomycotina</taxon>
        <taxon>Leotiomycetes</taxon>
        <taxon>Helotiales</taxon>
        <taxon>Helotiaceae</taxon>
        <taxon>Glarea</taxon>
    </lineage>
</organism>
<dbReference type="eggNOG" id="ENOG502S7X4">
    <property type="taxonomic scope" value="Eukaryota"/>
</dbReference>
<reference evidence="2 3" key="1">
    <citation type="journal article" date="2013" name="BMC Genomics">
        <title>Genomics-driven discovery of the pneumocandin biosynthetic gene cluster in the fungus Glarea lozoyensis.</title>
        <authorList>
            <person name="Chen L."/>
            <person name="Yue Q."/>
            <person name="Zhang X."/>
            <person name="Xiang M."/>
            <person name="Wang C."/>
            <person name="Li S."/>
            <person name="Che Y."/>
            <person name="Ortiz-Lopez F.J."/>
            <person name="Bills G.F."/>
            <person name="Liu X."/>
            <person name="An Z."/>
        </authorList>
    </citation>
    <scope>NUCLEOTIDE SEQUENCE [LARGE SCALE GENOMIC DNA]</scope>
    <source>
        <strain evidence="3">ATCC 20868 / MF5171</strain>
    </source>
</reference>
<dbReference type="PANTHER" id="PTHR28064">
    <property type="entry name" value="INNER KINETOCHORE SUBUNIT NKP2"/>
    <property type="match status" value="1"/>
</dbReference>
<accession>S3DC15</accession>
<dbReference type="GO" id="GO:0031511">
    <property type="term" value="C:Mis6-Sim4 complex"/>
    <property type="evidence" value="ECO:0007669"/>
    <property type="project" value="TreeGrafter"/>
</dbReference>
<evidence type="ECO:0000313" key="2">
    <source>
        <dbReference type="EMBL" id="EPE35255.1"/>
    </source>
</evidence>
<evidence type="ECO:0000313" key="3">
    <source>
        <dbReference type="Proteomes" id="UP000016922"/>
    </source>
</evidence>
<dbReference type="Pfam" id="PF09447">
    <property type="entry name" value="Cnl2_NKP2"/>
    <property type="match status" value="1"/>
</dbReference>
<dbReference type="HOGENOM" id="CLU_077446_2_0_1"/>
<evidence type="ECO:0000256" key="1">
    <source>
        <dbReference type="SAM" id="MobiDB-lite"/>
    </source>
</evidence>
<dbReference type="PANTHER" id="PTHR28064:SF1">
    <property type="entry name" value="INNER KINETOCHORE SUBUNIT NKP2"/>
    <property type="match status" value="1"/>
</dbReference>
<name>S3DC15_GLAL2</name>
<evidence type="ECO:0008006" key="4">
    <source>
        <dbReference type="Google" id="ProtNLM"/>
    </source>
</evidence>
<dbReference type="GeneID" id="19469996"/>
<dbReference type="AlphaFoldDB" id="S3DC15"/>
<gene>
    <name evidence="2" type="ORF">GLAREA_10952</name>
</gene>